<keyword evidence="2" id="KW-0472">Membrane</keyword>
<feature type="region of interest" description="Disordered" evidence="1">
    <location>
        <begin position="44"/>
        <end position="70"/>
    </location>
</feature>
<dbReference type="AlphaFoldDB" id="A0A4S2F1C3"/>
<keyword evidence="4" id="KW-1185">Reference proteome</keyword>
<comment type="caution">
    <text evidence="3">The sequence shown here is derived from an EMBL/GenBank/DDBJ whole genome shotgun (WGS) entry which is preliminary data.</text>
</comment>
<dbReference type="EMBL" id="SRYE01000005">
    <property type="protein sequence ID" value="TGY61313.1"/>
    <property type="molecule type" value="Genomic_DNA"/>
</dbReference>
<name>A0A4S2F1C3_9ACTN</name>
<feature type="transmembrane region" description="Helical" evidence="2">
    <location>
        <begin position="80"/>
        <end position="98"/>
    </location>
</feature>
<organism evidence="3 4">
    <name type="scientific">Muricaecibacterium torontonense</name>
    <dbReference type="NCBI Taxonomy" id="3032871"/>
    <lineage>
        <taxon>Bacteria</taxon>
        <taxon>Bacillati</taxon>
        <taxon>Actinomycetota</taxon>
        <taxon>Coriobacteriia</taxon>
        <taxon>Coriobacteriales</taxon>
        <taxon>Atopobiaceae</taxon>
        <taxon>Muricaecibacterium</taxon>
    </lineage>
</organism>
<evidence type="ECO:0000256" key="1">
    <source>
        <dbReference type="SAM" id="MobiDB-lite"/>
    </source>
</evidence>
<accession>A0A4S2F1C3</accession>
<gene>
    <name evidence="3" type="ORF">E5334_07815</name>
</gene>
<keyword evidence="2" id="KW-1133">Transmembrane helix</keyword>
<evidence type="ECO:0000256" key="2">
    <source>
        <dbReference type="SAM" id="Phobius"/>
    </source>
</evidence>
<evidence type="ECO:0000313" key="3">
    <source>
        <dbReference type="EMBL" id="TGY61313.1"/>
    </source>
</evidence>
<reference evidence="3 4" key="1">
    <citation type="submission" date="2019-04" db="EMBL/GenBank/DDBJ databases">
        <title>Microbes associate with the intestines of laboratory mice.</title>
        <authorList>
            <person name="Navarre W."/>
            <person name="Wong E."/>
            <person name="Huang K."/>
            <person name="Tropini C."/>
            <person name="Ng K."/>
            <person name="Yu B."/>
        </authorList>
    </citation>
    <scope>NUCLEOTIDE SEQUENCE [LARGE SCALE GENOMIC DNA]</scope>
    <source>
        <strain evidence="3 4">NM07_P-09</strain>
    </source>
</reference>
<dbReference type="RefSeq" id="WP_136013035.1">
    <property type="nucleotide sequence ID" value="NZ_SRYE01000005.1"/>
</dbReference>
<dbReference type="Proteomes" id="UP000310263">
    <property type="component" value="Unassembled WGS sequence"/>
</dbReference>
<proteinExistence type="predicted"/>
<keyword evidence="2" id="KW-0812">Transmembrane</keyword>
<sequence length="101" mass="11528">MADQNNSLTDQERAELEQLRAEKAARQEQEAAQRERAELERLRAEKVQQAQRAAEDAQLEQARQRMEPDDDLRMPVAQKIVLAICFVLLIAGIIYVVTAPK</sequence>
<protein>
    <submittedName>
        <fullName evidence="3">Uncharacterized protein</fullName>
    </submittedName>
</protein>
<evidence type="ECO:0000313" key="4">
    <source>
        <dbReference type="Proteomes" id="UP000310263"/>
    </source>
</evidence>